<protein>
    <submittedName>
        <fullName evidence="1">Uncharacterized protein</fullName>
    </submittedName>
</protein>
<reference evidence="1" key="1">
    <citation type="submission" date="2022-05" db="EMBL/GenBank/DDBJ databases">
        <title>Description of a novel species of Leclercia; Leclercia tamurae and the Proposal for a Novel Genus Silvania gen. nov. Containing Two Novel Species Silvania hatchlandensis sp. nov. and Silvania confinis sp. nov. Isolated from the Rhizosphere of Oak.</title>
        <authorList>
            <person name="Maddock D.W."/>
            <person name="Brady C.L."/>
            <person name="Denman S."/>
            <person name="Arnold D."/>
        </authorList>
    </citation>
    <scope>NUCLEOTIDE SEQUENCE</scope>
    <source>
        <strain evidence="1">H19S6</strain>
    </source>
</reference>
<comment type="caution">
    <text evidence="1">The sequence shown here is derived from an EMBL/GenBank/DDBJ whole genome shotgun (WGS) entry which is preliminary data.</text>
</comment>
<dbReference type="Pfam" id="PF22864">
    <property type="entry name" value="ArgL-like"/>
    <property type="match status" value="1"/>
</dbReference>
<dbReference type="InterPro" id="IPR055056">
    <property type="entry name" value="ArgL-like"/>
</dbReference>
<accession>A0A9J6Q842</accession>
<sequence length="31" mass="3567">MHIDTYKLNFNSISGLCHVRIKCLNCIKNTS</sequence>
<dbReference type="Proteomes" id="UP001063816">
    <property type="component" value="Unassembled WGS sequence"/>
</dbReference>
<keyword evidence="2" id="KW-1185">Reference proteome</keyword>
<organism evidence="1 2">
    <name type="scientific">Silvania hatchlandensis</name>
    <dbReference type="NCBI Taxonomy" id="2926469"/>
    <lineage>
        <taxon>Bacteria</taxon>
        <taxon>Pseudomonadati</taxon>
        <taxon>Pseudomonadota</taxon>
        <taxon>Gammaproteobacteria</taxon>
        <taxon>Enterobacterales</taxon>
        <taxon>Enterobacteriaceae</taxon>
        <taxon>Silvania</taxon>
    </lineage>
</organism>
<proteinExistence type="predicted"/>
<gene>
    <name evidence="1" type="ORF">M8014_15110</name>
</gene>
<dbReference type="AlphaFoldDB" id="A0A9J6Q842"/>
<name>A0A9J6Q842_9ENTR</name>
<evidence type="ECO:0000313" key="1">
    <source>
        <dbReference type="EMBL" id="MCU6665670.1"/>
    </source>
</evidence>
<dbReference type="EMBL" id="JAMGZK010000051">
    <property type="protein sequence ID" value="MCU6665670.1"/>
    <property type="molecule type" value="Genomic_DNA"/>
</dbReference>
<evidence type="ECO:0000313" key="2">
    <source>
        <dbReference type="Proteomes" id="UP001063816"/>
    </source>
</evidence>